<dbReference type="SUPFAM" id="SSF48464">
    <property type="entry name" value="ENTH/VHS domain"/>
    <property type="match status" value="1"/>
</dbReference>
<comment type="subcellular location">
    <subcellularLocation>
        <location evidence="1">Cytoplasmic vesicle</location>
        <location evidence="1">Clathrin-coated vesicle</location>
    </subcellularLocation>
    <subcellularLocation>
        <location evidence="2">Golgi apparatus</location>
    </subcellularLocation>
    <subcellularLocation>
        <location evidence="3">Membrane</location>
        <location evidence="3">Clathrin-coated pit</location>
    </subcellularLocation>
</comment>
<dbReference type="Proteomes" id="UP000012960">
    <property type="component" value="Unplaced"/>
</dbReference>
<dbReference type="GeneID" id="103981349"/>
<dbReference type="GO" id="GO:0005545">
    <property type="term" value="F:1-phosphatidylinositol binding"/>
    <property type="evidence" value="ECO:0007669"/>
    <property type="project" value="InterPro"/>
</dbReference>
<sequence>MATLQSWRKAVGALKDTTTVGLANLNSDFKDLDVAIVKATNHVECPPKERHLRKILLATSITRPRADVAYCIHALARRLAKTHNWTVALKTLIVIHRTLREGDPTFREELLNFSQRAKILQLSNFKDDSSPIGWDCSAWVRTYALFLEERLECFRILKYDVEAERLIRPSQGSEKGHSKTREVDSEDLLEQLPALQQLLYRLIGCRPEGAAISNYVVQYALALILKESFKIYCAINDGIINLVDKFFEMPRHEAVKALEIYRRAGQQAASLSEFYEVCRGLELARNFQFPNLREPPQSFLATMEEYIREAPRVVSISREPLEYPERLLLTYKVEAVPATVDEEETPIAEPESEPGPLPSTIEVASPATPVKINGSDTGDLLGLNETNSYASAIEDTNALALSIVPADATTNSGTVQDQVFDPTGWELALVTTPSSNNATAVESKLGGGFDKLTLDSLYDEAAYRQQQQQQQQLYGVPPPNPFMTTDPFAMSNQVAAPPAVQMAAMAQQQQQMSMFMQSNPFAQPLYQQQPVSAATASNPFGDAGFGTFPVSNPHQESNPFGNPQLI</sequence>
<dbReference type="OrthoDB" id="44015at2759"/>
<evidence type="ECO:0000313" key="11">
    <source>
        <dbReference type="EnsemblPlants" id="Ma04_p13400.1"/>
    </source>
</evidence>
<evidence type="ECO:0000256" key="1">
    <source>
        <dbReference type="ARBA" id="ARBA00004132"/>
    </source>
</evidence>
<dbReference type="Gene3D" id="1.20.58.150">
    <property type="entry name" value="ANTH domain"/>
    <property type="match status" value="1"/>
</dbReference>
<dbReference type="GO" id="GO:0030276">
    <property type="term" value="F:clathrin binding"/>
    <property type="evidence" value="ECO:0007669"/>
    <property type="project" value="InterPro"/>
</dbReference>
<evidence type="ECO:0000256" key="5">
    <source>
        <dbReference type="ARBA" id="ARBA00023034"/>
    </source>
</evidence>
<dbReference type="InterPro" id="IPR008942">
    <property type="entry name" value="ENTH_VHS"/>
</dbReference>
<evidence type="ECO:0000313" key="12">
    <source>
        <dbReference type="Proteomes" id="UP000012960"/>
    </source>
</evidence>
<evidence type="ECO:0000256" key="3">
    <source>
        <dbReference type="ARBA" id="ARBA00004600"/>
    </source>
</evidence>
<evidence type="ECO:0000256" key="7">
    <source>
        <dbReference type="ARBA" id="ARBA00023176"/>
    </source>
</evidence>
<dbReference type="PROSITE" id="PS50942">
    <property type="entry name" value="ENTH"/>
    <property type="match status" value="1"/>
</dbReference>
<keyword evidence="12" id="KW-1185">Reference proteome</keyword>
<dbReference type="FunFam" id="1.25.40.90:FF:000005">
    <property type="entry name" value="Clathrin assembly protein AP180"/>
    <property type="match status" value="1"/>
</dbReference>
<dbReference type="GO" id="GO:0000149">
    <property type="term" value="F:SNARE binding"/>
    <property type="evidence" value="ECO:0007669"/>
    <property type="project" value="UniProtKB-ARBA"/>
</dbReference>
<proteinExistence type="predicted"/>
<organism evidence="11 12">
    <name type="scientific">Musa acuminata subsp. malaccensis</name>
    <name type="common">Wild banana</name>
    <name type="synonym">Musa malaccensis</name>
    <dbReference type="NCBI Taxonomy" id="214687"/>
    <lineage>
        <taxon>Eukaryota</taxon>
        <taxon>Viridiplantae</taxon>
        <taxon>Streptophyta</taxon>
        <taxon>Embryophyta</taxon>
        <taxon>Tracheophyta</taxon>
        <taxon>Spermatophyta</taxon>
        <taxon>Magnoliopsida</taxon>
        <taxon>Liliopsida</taxon>
        <taxon>Zingiberales</taxon>
        <taxon>Musaceae</taxon>
        <taxon>Musa</taxon>
    </lineage>
</organism>
<dbReference type="InterPro" id="IPR014712">
    <property type="entry name" value="ANTH_dom_sf"/>
</dbReference>
<evidence type="ECO:0000259" key="10">
    <source>
        <dbReference type="PROSITE" id="PS50942"/>
    </source>
</evidence>
<feature type="domain" description="ENTH" evidence="10">
    <location>
        <begin position="24"/>
        <end position="161"/>
    </location>
</feature>
<dbReference type="InterPro" id="IPR048050">
    <property type="entry name" value="ANTH_N_plant"/>
</dbReference>
<dbReference type="InterPro" id="IPR011417">
    <property type="entry name" value="ANTH_dom"/>
</dbReference>
<dbReference type="InterPro" id="IPR045192">
    <property type="entry name" value="AP180-like"/>
</dbReference>
<dbReference type="FunFam" id="1.20.58.150:FF:000003">
    <property type="entry name" value="Putative clathrin assembly protein"/>
    <property type="match status" value="1"/>
</dbReference>
<evidence type="ECO:0000256" key="9">
    <source>
        <dbReference type="SAM" id="MobiDB-lite"/>
    </source>
</evidence>
<dbReference type="GO" id="GO:0030136">
    <property type="term" value="C:clathrin-coated vesicle"/>
    <property type="evidence" value="ECO:0007669"/>
    <property type="project" value="UniProtKB-SubCell"/>
</dbReference>
<evidence type="ECO:0000256" key="4">
    <source>
        <dbReference type="ARBA" id="ARBA00022583"/>
    </source>
</evidence>
<dbReference type="Gramene" id="Ma04_t13400.1">
    <property type="protein sequence ID" value="Ma04_p13400.1"/>
    <property type="gene ID" value="Ma04_g13400"/>
</dbReference>
<dbReference type="InterPro" id="IPR013809">
    <property type="entry name" value="ENTH"/>
</dbReference>
<accession>A0A804IPC0</accession>
<feature type="region of interest" description="Disordered" evidence="9">
    <location>
        <begin position="544"/>
        <end position="566"/>
    </location>
</feature>
<dbReference type="RefSeq" id="XP_009396332.1">
    <property type="nucleotide sequence ID" value="XM_009398057.2"/>
</dbReference>
<keyword evidence="5" id="KW-0333">Golgi apparatus</keyword>
<dbReference type="EnsemblPlants" id="Ma04_t13400.1">
    <property type="protein sequence ID" value="Ma04_p13400.1"/>
    <property type="gene ID" value="Ma04_g13400"/>
</dbReference>
<reference evidence="11" key="1">
    <citation type="submission" date="2021-05" db="UniProtKB">
        <authorList>
            <consortium name="EnsemblPlants"/>
        </authorList>
    </citation>
    <scope>IDENTIFICATION</scope>
    <source>
        <strain evidence="11">subsp. malaccensis</strain>
    </source>
</reference>
<dbReference type="GO" id="GO:0005794">
    <property type="term" value="C:Golgi apparatus"/>
    <property type="evidence" value="ECO:0007669"/>
    <property type="project" value="UniProtKB-SubCell"/>
</dbReference>
<dbReference type="SUPFAM" id="SSF89009">
    <property type="entry name" value="GAT-like domain"/>
    <property type="match status" value="1"/>
</dbReference>
<name>A0A804IPC0_MUSAM</name>
<keyword evidence="7" id="KW-0168">Coated pit</keyword>
<dbReference type="Pfam" id="PF07651">
    <property type="entry name" value="ANTH"/>
    <property type="match status" value="1"/>
</dbReference>
<dbReference type="GO" id="GO:0005905">
    <property type="term" value="C:clathrin-coated pit"/>
    <property type="evidence" value="ECO:0007669"/>
    <property type="project" value="UniProtKB-SubCell"/>
</dbReference>
<dbReference type="GO" id="GO:0048268">
    <property type="term" value="P:clathrin coat assembly"/>
    <property type="evidence" value="ECO:0007669"/>
    <property type="project" value="InterPro"/>
</dbReference>
<keyword evidence="6" id="KW-0472">Membrane</keyword>
<keyword evidence="4" id="KW-0254">Endocytosis</keyword>
<dbReference type="AlphaFoldDB" id="A0A804IPC0"/>
<feature type="compositionally biased region" description="Polar residues" evidence="9">
    <location>
        <begin position="549"/>
        <end position="566"/>
    </location>
</feature>
<evidence type="ECO:0000256" key="2">
    <source>
        <dbReference type="ARBA" id="ARBA00004555"/>
    </source>
</evidence>
<protein>
    <recommendedName>
        <fullName evidence="10">ENTH domain-containing protein</fullName>
    </recommendedName>
</protein>
<evidence type="ECO:0000256" key="6">
    <source>
        <dbReference type="ARBA" id="ARBA00023136"/>
    </source>
</evidence>
<dbReference type="Gene3D" id="1.25.40.90">
    <property type="match status" value="1"/>
</dbReference>
<dbReference type="PANTHER" id="PTHR22951">
    <property type="entry name" value="CLATHRIN ASSEMBLY PROTEIN"/>
    <property type="match status" value="1"/>
</dbReference>
<dbReference type="PANTHER" id="PTHR22951:SF89">
    <property type="entry name" value="OS05G0549000 PROTEIN"/>
    <property type="match status" value="1"/>
</dbReference>
<evidence type="ECO:0000256" key="8">
    <source>
        <dbReference type="ARBA" id="ARBA00023329"/>
    </source>
</evidence>
<dbReference type="CDD" id="cd03564">
    <property type="entry name" value="ANTH_N"/>
    <property type="match status" value="1"/>
</dbReference>
<dbReference type="GO" id="GO:0072583">
    <property type="term" value="P:clathrin-dependent endocytosis"/>
    <property type="evidence" value="ECO:0007669"/>
    <property type="project" value="InterPro"/>
</dbReference>
<dbReference type="SMART" id="SM00273">
    <property type="entry name" value="ENTH"/>
    <property type="match status" value="1"/>
</dbReference>
<keyword evidence="8" id="KW-0968">Cytoplasmic vesicle</keyword>